<evidence type="ECO:0000313" key="1">
    <source>
        <dbReference type="EMBL" id="CAJ0572306.1"/>
    </source>
</evidence>
<dbReference type="AlphaFoldDB" id="A0AA36FZ88"/>
<name>A0AA36FZ88_9BILA</name>
<protein>
    <submittedName>
        <fullName evidence="1">Uncharacterized protein</fullName>
    </submittedName>
</protein>
<comment type="caution">
    <text evidence="1">The sequence shown here is derived from an EMBL/GenBank/DDBJ whole genome shotgun (WGS) entry which is preliminary data.</text>
</comment>
<accession>A0AA36FZ88</accession>
<feature type="non-terminal residue" evidence="1">
    <location>
        <position position="1"/>
    </location>
</feature>
<gene>
    <name evidence="1" type="ORF">MSPICULIGERA_LOCUS10695</name>
</gene>
<reference evidence="1" key="1">
    <citation type="submission" date="2023-06" db="EMBL/GenBank/DDBJ databases">
        <authorList>
            <person name="Delattre M."/>
        </authorList>
    </citation>
    <scope>NUCLEOTIDE SEQUENCE</scope>
    <source>
        <strain evidence="1">AF72</strain>
    </source>
</reference>
<evidence type="ECO:0000313" key="2">
    <source>
        <dbReference type="Proteomes" id="UP001177023"/>
    </source>
</evidence>
<sequence>MRISHHLLQGYRFLANRQRILFGSRREAVRDLFKTAGGSFALIAGYIIVLREFASATPDVLYDFRRATSPDFQLFATHGELAGYNQGVSMRVHGSKLESQETERRILNAQPSETRIGGGAY</sequence>
<keyword evidence="2" id="KW-1185">Reference proteome</keyword>
<organism evidence="1 2">
    <name type="scientific">Mesorhabditis spiculigera</name>
    <dbReference type="NCBI Taxonomy" id="96644"/>
    <lineage>
        <taxon>Eukaryota</taxon>
        <taxon>Metazoa</taxon>
        <taxon>Ecdysozoa</taxon>
        <taxon>Nematoda</taxon>
        <taxon>Chromadorea</taxon>
        <taxon>Rhabditida</taxon>
        <taxon>Rhabditina</taxon>
        <taxon>Rhabditomorpha</taxon>
        <taxon>Rhabditoidea</taxon>
        <taxon>Rhabditidae</taxon>
        <taxon>Mesorhabditinae</taxon>
        <taxon>Mesorhabditis</taxon>
    </lineage>
</organism>
<dbReference type="Proteomes" id="UP001177023">
    <property type="component" value="Unassembled WGS sequence"/>
</dbReference>
<proteinExistence type="predicted"/>
<dbReference type="EMBL" id="CATQJA010002595">
    <property type="protein sequence ID" value="CAJ0572306.1"/>
    <property type="molecule type" value="Genomic_DNA"/>
</dbReference>